<evidence type="ECO:0000313" key="2">
    <source>
        <dbReference type="Proteomes" id="UP000193710"/>
    </source>
</evidence>
<comment type="caution">
    <text evidence="1">The sequence shown here is derived from an EMBL/GenBank/DDBJ whole genome shotgun (WGS) entry which is preliminary data.</text>
</comment>
<name>A0ABX3VVJ1_9MYCO</name>
<accession>A0ABX3VVJ1</accession>
<organism evidence="1 2">
    <name type="scientific">Mycobacterium triplex</name>
    <dbReference type="NCBI Taxonomy" id="47839"/>
    <lineage>
        <taxon>Bacteria</taxon>
        <taxon>Bacillati</taxon>
        <taxon>Actinomycetota</taxon>
        <taxon>Actinomycetes</taxon>
        <taxon>Mycobacteriales</taxon>
        <taxon>Mycobacteriaceae</taxon>
        <taxon>Mycobacterium</taxon>
        <taxon>Mycobacterium simiae complex</taxon>
    </lineage>
</organism>
<evidence type="ECO:0000313" key="1">
    <source>
        <dbReference type="EMBL" id="ORW99115.1"/>
    </source>
</evidence>
<keyword evidence="2" id="KW-1185">Reference proteome</keyword>
<sequence length="71" mass="7416">MIIGSFRTAGGLAGYFWPTAFARHGQIPGAGDDADSRYVTRLFGARDIVIGVATVAGPATRTALWMGAICD</sequence>
<protein>
    <submittedName>
        <fullName evidence="1">Uncharacterized protein</fullName>
    </submittedName>
</protein>
<reference evidence="1 2" key="1">
    <citation type="submission" date="2016-01" db="EMBL/GenBank/DDBJ databases">
        <title>The new phylogeny of the genus Mycobacterium.</title>
        <authorList>
            <person name="Tarcisio F."/>
            <person name="Conor M."/>
            <person name="Antonella G."/>
            <person name="Elisabetta G."/>
            <person name="Giulia F.S."/>
            <person name="Sara T."/>
            <person name="Anna F."/>
            <person name="Clotilde B."/>
            <person name="Roberto B."/>
            <person name="Veronica D.S."/>
            <person name="Fabio R."/>
            <person name="Monica P."/>
            <person name="Olivier J."/>
            <person name="Enrico T."/>
            <person name="Nicola S."/>
        </authorList>
    </citation>
    <scope>NUCLEOTIDE SEQUENCE [LARGE SCALE GENOMIC DNA]</scope>
    <source>
        <strain evidence="1 2">DSM 44626</strain>
    </source>
</reference>
<dbReference type="EMBL" id="LQPY01000042">
    <property type="protein sequence ID" value="ORW99115.1"/>
    <property type="molecule type" value="Genomic_DNA"/>
</dbReference>
<proteinExistence type="predicted"/>
<gene>
    <name evidence="1" type="ORF">AWC29_29495</name>
</gene>
<dbReference type="Proteomes" id="UP000193710">
    <property type="component" value="Unassembled WGS sequence"/>
</dbReference>